<comment type="caution">
    <text evidence="3">The sequence shown here is derived from an EMBL/GenBank/DDBJ whole genome shotgun (WGS) entry which is preliminary data.</text>
</comment>
<dbReference type="PANTHER" id="PTHR21666">
    <property type="entry name" value="PEPTIDASE-RELATED"/>
    <property type="match status" value="1"/>
</dbReference>
<dbReference type="GO" id="GO:0004222">
    <property type="term" value="F:metalloendopeptidase activity"/>
    <property type="evidence" value="ECO:0007669"/>
    <property type="project" value="TreeGrafter"/>
</dbReference>
<feature type="non-terminal residue" evidence="3">
    <location>
        <position position="1"/>
    </location>
</feature>
<dbReference type="Gene3D" id="2.60.40.1590">
    <property type="entry name" value="Peptidoglycan hydrolase domains"/>
    <property type="match status" value="1"/>
</dbReference>
<evidence type="ECO:0000259" key="2">
    <source>
        <dbReference type="Pfam" id="PF01551"/>
    </source>
</evidence>
<keyword evidence="1" id="KW-0732">Signal</keyword>
<dbReference type="RefSeq" id="WP_163299307.1">
    <property type="nucleotide sequence ID" value="NZ_JAAGRR010000130.1"/>
</dbReference>
<organism evidence="3 4">
    <name type="scientific">Dissulfurirhabdus thermomarina</name>
    <dbReference type="NCBI Taxonomy" id="1765737"/>
    <lineage>
        <taxon>Bacteria</taxon>
        <taxon>Deltaproteobacteria</taxon>
        <taxon>Dissulfurirhabdaceae</taxon>
        <taxon>Dissulfurirhabdus</taxon>
    </lineage>
</organism>
<feature type="chain" id="PRO_5026964737" evidence="1">
    <location>
        <begin position="42"/>
        <end position="305"/>
    </location>
</feature>
<keyword evidence="4" id="KW-1185">Reference proteome</keyword>
<dbReference type="InterPro" id="IPR016047">
    <property type="entry name" value="M23ase_b-sheet_dom"/>
</dbReference>
<proteinExistence type="predicted"/>
<accession>A0A6N9TSY5</accession>
<dbReference type="CDD" id="cd12797">
    <property type="entry name" value="M23_peptidase"/>
    <property type="match status" value="1"/>
</dbReference>
<evidence type="ECO:0000256" key="1">
    <source>
        <dbReference type="SAM" id="SignalP"/>
    </source>
</evidence>
<evidence type="ECO:0000313" key="4">
    <source>
        <dbReference type="Proteomes" id="UP000469346"/>
    </source>
</evidence>
<dbReference type="EMBL" id="JAAGRR010000130">
    <property type="protein sequence ID" value="NDY43193.1"/>
    <property type="molecule type" value="Genomic_DNA"/>
</dbReference>
<gene>
    <name evidence="3" type="ORF">G3N55_10115</name>
</gene>
<sequence>QGRRGRRPAPPLKAIPFRAWRPALAALAVLAWLAPAWGAPAALDVTPAEIPPGGIALVRIHPPPGAAVRGLHFRGRAVPVHPAADGGYVALVGAGLRTPPGRYDLVLRLEGRPGRRTLKRRLRVRPKSFPAERLKLPEKMVEFPPKVLRRVRRDQEAVRRACGGLSPEIHWEPPFLRPVDGPVLSPFGLRRILNGQPRSPHSGVDLRAAAGTPVRAANAGRVVLARDCYLSGKTLVLDHGGGLFSIYAHLAEFAVTAGQQVRRGQVVGRSGASGRATGPHLHWGVSLLGERLDPEALIALLGSPR</sequence>
<name>A0A6N9TSY5_DISTH</name>
<reference evidence="3 4" key="1">
    <citation type="submission" date="2020-02" db="EMBL/GenBank/DDBJ databases">
        <title>Comparative genomics of sulfur disproportionating microorganisms.</title>
        <authorList>
            <person name="Ward L.M."/>
            <person name="Bertran E."/>
            <person name="Johnston D.T."/>
        </authorList>
    </citation>
    <scope>NUCLEOTIDE SEQUENCE [LARGE SCALE GENOMIC DNA]</scope>
    <source>
        <strain evidence="3 4">DSM 100025</strain>
    </source>
</reference>
<dbReference type="SUPFAM" id="SSF51261">
    <property type="entry name" value="Duplicated hybrid motif"/>
    <property type="match status" value="1"/>
</dbReference>
<dbReference type="InterPro" id="IPR050570">
    <property type="entry name" value="Cell_wall_metabolism_enzyme"/>
</dbReference>
<dbReference type="PANTHER" id="PTHR21666:SF285">
    <property type="entry name" value="M23 FAMILY METALLOPEPTIDASE"/>
    <property type="match status" value="1"/>
</dbReference>
<dbReference type="Proteomes" id="UP000469346">
    <property type="component" value="Unassembled WGS sequence"/>
</dbReference>
<dbReference type="AlphaFoldDB" id="A0A6N9TSY5"/>
<feature type="domain" description="M23ase beta-sheet core" evidence="2">
    <location>
        <begin position="200"/>
        <end position="294"/>
    </location>
</feature>
<dbReference type="Gene3D" id="2.70.70.10">
    <property type="entry name" value="Glucose Permease (Domain IIA)"/>
    <property type="match status" value="1"/>
</dbReference>
<dbReference type="Pfam" id="PF01551">
    <property type="entry name" value="Peptidase_M23"/>
    <property type="match status" value="1"/>
</dbReference>
<dbReference type="InterPro" id="IPR011055">
    <property type="entry name" value="Dup_hybrid_motif"/>
</dbReference>
<protein>
    <submittedName>
        <fullName evidence="3">M23 family metallopeptidase</fullName>
    </submittedName>
</protein>
<evidence type="ECO:0000313" key="3">
    <source>
        <dbReference type="EMBL" id="NDY43193.1"/>
    </source>
</evidence>
<feature type="signal peptide" evidence="1">
    <location>
        <begin position="1"/>
        <end position="41"/>
    </location>
</feature>